<dbReference type="Proteomes" id="UP001596445">
    <property type="component" value="Unassembled WGS sequence"/>
</dbReference>
<dbReference type="InterPro" id="IPR019546">
    <property type="entry name" value="TAT_signal_bac_arc"/>
</dbReference>
<dbReference type="PROSITE" id="PS51318">
    <property type="entry name" value="TAT"/>
    <property type="match status" value="1"/>
</dbReference>
<dbReference type="AlphaFoldDB" id="A0ABD5W5C7"/>
<organism evidence="1 2">
    <name type="scientific">Halovenus salina</name>
    <dbReference type="NCBI Taxonomy" id="1510225"/>
    <lineage>
        <taxon>Archaea</taxon>
        <taxon>Methanobacteriati</taxon>
        <taxon>Methanobacteriota</taxon>
        <taxon>Stenosarchaea group</taxon>
        <taxon>Halobacteria</taxon>
        <taxon>Halobacteriales</taxon>
        <taxon>Haloarculaceae</taxon>
        <taxon>Halovenus</taxon>
    </lineage>
</organism>
<protein>
    <submittedName>
        <fullName evidence="1">Twin-arginine translocation signal domain-containing protein</fullName>
    </submittedName>
</protein>
<dbReference type="NCBIfam" id="TIGR01409">
    <property type="entry name" value="TAT_signal_seq"/>
    <property type="match status" value="1"/>
</dbReference>
<dbReference type="InterPro" id="IPR006311">
    <property type="entry name" value="TAT_signal"/>
</dbReference>
<proteinExistence type="predicted"/>
<name>A0ABD5W5C7_9EURY</name>
<reference evidence="1 2" key="1">
    <citation type="journal article" date="2019" name="Int. J. Syst. Evol. Microbiol.">
        <title>The Global Catalogue of Microorganisms (GCM) 10K type strain sequencing project: providing services to taxonomists for standard genome sequencing and annotation.</title>
        <authorList>
            <consortium name="The Broad Institute Genomics Platform"/>
            <consortium name="The Broad Institute Genome Sequencing Center for Infectious Disease"/>
            <person name="Wu L."/>
            <person name="Ma J."/>
        </authorList>
    </citation>
    <scope>NUCLEOTIDE SEQUENCE [LARGE SCALE GENOMIC DNA]</scope>
    <source>
        <strain evidence="1 2">JCM 30072</strain>
    </source>
</reference>
<accession>A0ABD5W5C7</accession>
<gene>
    <name evidence="1" type="ORF">ACFQQG_16905</name>
</gene>
<keyword evidence="2" id="KW-1185">Reference proteome</keyword>
<evidence type="ECO:0000313" key="1">
    <source>
        <dbReference type="EMBL" id="MFC7059554.1"/>
    </source>
</evidence>
<evidence type="ECO:0000313" key="2">
    <source>
        <dbReference type="Proteomes" id="UP001596445"/>
    </source>
</evidence>
<dbReference type="RefSeq" id="WP_382186513.1">
    <property type="nucleotide sequence ID" value="NZ_JBHSZI010000001.1"/>
</dbReference>
<dbReference type="EMBL" id="JBHSZI010000001">
    <property type="protein sequence ID" value="MFC7059554.1"/>
    <property type="molecule type" value="Genomic_DNA"/>
</dbReference>
<sequence>MTGPAFDRRRFLKGTAGAIPVALAGCQERG</sequence>
<comment type="caution">
    <text evidence="1">The sequence shown here is derived from an EMBL/GenBank/DDBJ whole genome shotgun (WGS) entry which is preliminary data.</text>
</comment>